<evidence type="ECO:0000259" key="2">
    <source>
        <dbReference type="PROSITE" id="PS50888"/>
    </source>
</evidence>
<feature type="region of interest" description="Disordered" evidence="1">
    <location>
        <begin position="1112"/>
        <end position="1146"/>
    </location>
</feature>
<feature type="compositionally biased region" description="Basic and acidic residues" evidence="1">
    <location>
        <begin position="300"/>
        <end position="313"/>
    </location>
</feature>
<gene>
    <name evidence="3" type="ORF">Bhyg_00446</name>
</gene>
<comment type="caution">
    <text evidence="3">The sequence shown here is derived from an EMBL/GenBank/DDBJ whole genome shotgun (WGS) entry which is preliminary data.</text>
</comment>
<dbReference type="PROSITE" id="PS50888">
    <property type="entry name" value="BHLH"/>
    <property type="match status" value="1"/>
</dbReference>
<name>A0A9Q0N7K4_9DIPT</name>
<dbReference type="SMART" id="SM00353">
    <property type="entry name" value="HLH"/>
    <property type="match status" value="1"/>
</dbReference>
<dbReference type="GO" id="GO:0046983">
    <property type="term" value="F:protein dimerization activity"/>
    <property type="evidence" value="ECO:0007669"/>
    <property type="project" value="InterPro"/>
</dbReference>
<dbReference type="CDD" id="cd00083">
    <property type="entry name" value="bHLH_SF"/>
    <property type="match status" value="1"/>
</dbReference>
<dbReference type="EMBL" id="WJQU01000001">
    <property type="protein sequence ID" value="KAJ6645242.1"/>
    <property type="molecule type" value="Genomic_DNA"/>
</dbReference>
<dbReference type="Proteomes" id="UP001151699">
    <property type="component" value="Chromosome A"/>
</dbReference>
<organism evidence="3 4">
    <name type="scientific">Pseudolycoriella hygida</name>
    <dbReference type="NCBI Taxonomy" id="35572"/>
    <lineage>
        <taxon>Eukaryota</taxon>
        <taxon>Metazoa</taxon>
        <taxon>Ecdysozoa</taxon>
        <taxon>Arthropoda</taxon>
        <taxon>Hexapoda</taxon>
        <taxon>Insecta</taxon>
        <taxon>Pterygota</taxon>
        <taxon>Neoptera</taxon>
        <taxon>Endopterygota</taxon>
        <taxon>Diptera</taxon>
        <taxon>Nematocera</taxon>
        <taxon>Sciaroidea</taxon>
        <taxon>Sciaridae</taxon>
        <taxon>Pseudolycoriella</taxon>
    </lineage>
</organism>
<protein>
    <recommendedName>
        <fullName evidence="2">BHLH domain-containing protein</fullName>
    </recommendedName>
</protein>
<evidence type="ECO:0000313" key="3">
    <source>
        <dbReference type="EMBL" id="KAJ6645242.1"/>
    </source>
</evidence>
<dbReference type="OrthoDB" id="7784297at2759"/>
<reference evidence="3" key="1">
    <citation type="submission" date="2022-07" db="EMBL/GenBank/DDBJ databases">
        <authorList>
            <person name="Trinca V."/>
            <person name="Uliana J.V.C."/>
            <person name="Torres T.T."/>
            <person name="Ward R.J."/>
            <person name="Monesi N."/>
        </authorList>
    </citation>
    <scope>NUCLEOTIDE SEQUENCE</scope>
    <source>
        <strain evidence="3">HSMRA1968</strain>
        <tissue evidence="3">Whole embryos</tissue>
    </source>
</reference>
<feature type="compositionally biased region" description="Polar residues" evidence="1">
    <location>
        <begin position="1078"/>
        <end position="1093"/>
    </location>
</feature>
<dbReference type="SUPFAM" id="SSF47459">
    <property type="entry name" value="HLH, helix-loop-helix DNA-binding domain"/>
    <property type="match status" value="1"/>
</dbReference>
<proteinExistence type="predicted"/>
<feature type="region of interest" description="Disordered" evidence="1">
    <location>
        <begin position="1300"/>
        <end position="1324"/>
    </location>
</feature>
<feature type="compositionally biased region" description="Basic and acidic residues" evidence="1">
    <location>
        <begin position="207"/>
        <end position="220"/>
    </location>
</feature>
<sequence>MTKGRAENNRAWEKERRDRLNKSFDILAKFLPNYEDSVPFSKIEIIQKSILLIKELQLKLKEALASNHKNIYNTILELEEAFKSLIVRNKVLLALVEKCGGTAPPFTHPKIFGYIATSPLDENDLNELYVKQNGRPPKNSKEKARKKLQTLYDDEAVLQKKKKIKSNKKDQKKKFKEIESDNADESVEESAKCEQGATSAKTTTSESPDKKPNSKSELKDQVQPSLTTQVVATGILLPISNVRKPMDLDSGPIIVVNALPKLTTLMPKPVPKKEIPGKVAIKPLKLKAVPRKQRIRRTKKELEQERKSTEESKLLTVQKQTASDEVIDSNGNKCDKTDENNTTVVDMGENDLAKTPDIQPDSSRIETNEATLPTLPQPELSNEILASLQIPQNESNNESMSPTAAFLMSFPVVSSAGVRIGEEEHETHDPHQSHNITKPVNESNILDNISSLMTPKDYQRLIEDAVKSDANEKSLKDKDSLDKPGSMPFDFQLKPITSSCSEMKTDTFPRTSVTCTSTYLPEISNLSYKSSPSKKRRESTNEEEVINVAMSENNVLTGTQYKNLFVSKGEFMRHHSAMDFITSSSTILNNMEPPTKMYRFSENSEHSRKTDTTSFSNIFHRNLPETCSSATPVSCSTTYNYDKAITTTKSDSKTKATECGTLNAIPSVSAVHHAEIGTSLAKLDKHSEKPKGDFNFPQFFVPTKPVEPTTSVSYCRENQFNSLYSYATNTTTFLSTSTSHPSSNTDGSLNNVKTFEDSTTKASAVEKTFLKPNHSTTSADGFYTSLTSIGTTPQYPNSIMRPNMYSSALSLSSSSNQKALDYAPQTSFTFSLTAPRSTTTTLPSCQQSQNYLTATHSTSCQDYNPFAFENISSISAPLTSYSACRETSQFSFSLKSTTNKITSKNPSQSSFSIDQNFLTETRIKPIIPAKGQAHLEKEPDYIYPKNDFSHLEQLKNKDAPQKVEKSNTKQHVNWMTSTTDPQKNEYPVIPPIEYIHTPALSNHYLPQATAQLSNSQKSSDIYFAHQISEENFPWSPNKSIDAPNICSSTLPNLHGDLALNNSLTPKQQALSADKTKTSKPMSSSQINPSQQNVVTNATNSYFSVSQLVDRQKSSGQSKPFDDSSAQLPKTLKTSSNQSRFKQKDSKKTVKVSSNVSNFTPNIFVESFAYNEPQKQSQTNSNSYSAEALISIHPSKKESKSLSNFANQSEYCNQLDSYNNLDYFAESNYNYYNNTYLPQIPENEYFCGSTYPEQQFHSKSARSSGSSTKHLTSIGDSTAYGSHASQNNLYSFAHPSGKLCQQPSQYKNSSQLSTSYHQSRSYSNANKKQYKQELFPSYDPNSSTNYFTPSLNINTPILPHTPLLPNPHNIASNENFNYPAHLNYSTNLSKTSTYASTQQISESSQINPMLHSNSTAGNLVTNFNLSTICPEINDKTRQQSCYSSSSLLFFGKDIISYEVGWQQGDPCGPLTFSLTIQPMVEKINNEINSWYLDDGSLADTYKIMIEDFKMIIQEAAEWKPVNSNMNECNIMDLLQQMLGTASQVQIQSPVAVGTPGYNGYGGYNGYAGCNPCDTNGYLNGYGYGYGK</sequence>
<accession>A0A9Q0N7K4</accession>
<feature type="compositionally biased region" description="Basic residues" evidence="1">
    <location>
        <begin position="162"/>
        <end position="175"/>
    </location>
</feature>
<dbReference type="InterPro" id="IPR036638">
    <property type="entry name" value="HLH_DNA-bd_sf"/>
</dbReference>
<evidence type="ECO:0000313" key="4">
    <source>
        <dbReference type="Proteomes" id="UP001151699"/>
    </source>
</evidence>
<feature type="region of interest" description="Disordered" evidence="1">
    <location>
        <begin position="1068"/>
        <end position="1093"/>
    </location>
</feature>
<feature type="domain" description="BHLH" evidence="2">
    <location>
        <begin position="4"/>
        <end position="56"/>
    </location>
</feature>
<feature type="compositionally biased region" description="Polar residues" evidence="1">
    <location>
        <begin position="196"/>
        <end position="206"/>
    </location>
</feature>
<dbReference type="Pfam" id="PF00010">
    <property type="entry name" value="HLH"/>
    <property type="match status" value="1"/>
</dbReference>
<keyword evidence="4" id="KW-1185">Reference proteome</keyword>
<dbReference type="InterPro" id="IPR011598">
    <property type="entry name" value="bHLH_dom"/>
</dbReference>
<feature type="region of interest" description="Disordered" evidence="1">
    <location>
        <begin position="296"/>
        <end position="364"/>
    </location>
</feature>
<feature type="region of interest" description="Disordered" evidence="1">
    <location>
        <begin position="162"/>
        <end position="225"/>
    </location>
</feature>
<evidence type="ECO:0000256" key="1">
    <source>
        <dbReference type="SAM" id="MobiDB-lite"/>
    </source>
</evidence>
<dbReference type="Gene3D" id="4.10.280.10">
    <property type="entry name" value="Helix-loop-helix DNA-binding domain"/>
    <property type="match status" value="1"/>
</dbReference>
<feature type="compositionally biased region" description="Polar residues" evidence="1">
    <location>
        <begin position="1112"/>
        <end position="1139"/>
    </location>
</feature>